<dbReference type="GO" id="GO:0016208">
    <property type="term" value="F:AMP binding"/>
    <property type="evidence" value="ECO:0007669"/>
    <property type="project" value="TreeGrafter"/>
</dbReference>
<proteinExistence type="inferred from homology"/>
<dbReference type="CDD" id="cd06223">
    <property type="entry name" value="PRTases_typeI"/>
    <property type="match status" value="1"/>
</dbReference>
<evidence type="ECO:0000256" key="11">
    <source>
        <dbReference type="ARBA" id="ARBA00022679"/>
    </source>
</evidence>
<keyword evidence="11" id="KW-0808">Transferase</keyword>
<dbReference type="AlphaFoldDB" id="A0A8K0KSL9"/>
<dbReference type="EC" id="2.4.2.7" evidence="7"/>
<comment type="function">
    <text evidence="2">Catalyzes a salvage reaction resulting in the formation of AMP, that is energically less costly than de novo synthesis.</text>
</comment>
<dbReference type="FunFam" id="3.40.50.2020:FF:000004">
    <property type="entry name" value="Adenine phosphoribosyltransferase"/>
    <property type="match status" value="1"/>
</dbReference>
<evidence type="ECO:0000313" key="14">
    <source>
        <dbReference type="EMBL" id="KAG8240235.1"/>
    </source>
</evidence>
<dbReference type="PANTHER" id="PTHR32315:SF3">
    <property type="entry name" value="ADENINE PHOSPHORIBOSYLTRANSFERASE"/>
    <property type="match status" value="1"/>
</dbReference>
<dbReference type="GO" id="GO:0005737">
    <property type="term" value="C:cytoplasm"/>
    <property type="evidence" value="ECO:0007669"/>
    <property type="project" value="UniProtKB-SubCell"/>
</dbReference>
<accession>A0A8K0KSL9</accession>
<evidence type="ECO:0000256" key="9">
    <source>
        <dbReference type="ARBA" id="ARBA00022490"/>
    </source>
</evidence>
<dbReference type="Gene3D" id="3.40.50.2020">
    <property type="match status" value="1"/>
</dbReference>
<keyword evidence="15" id="KW-1185">Reference proteome</keyword>
<dbReference type="NCBIfam" id="NF002636">
    <property type="entry name" value="PRK02304.1-5"/>
    <property type="match status" value="1"/>
</dbReference>
<evidence type="ECO:0000256" key="1">
    <source>
        <dbReference type="ARBA" id="ARBA00000868"/>
    </source>
</evidence>
<dbReference type="InterPro" id="IPR050054">
    <property type="entry name" value="UPRTase/APRTase"/>
</dbReference>
<comment type="subcellular location">
    <subcellularLocation>
        <location evidence="3">Cytoplasm</location>
    </subcellularLocation>
</comment>
<comment type="catalytic activity">
    <reaction evidence="1">
        <text>AMP + diphosphate = 5-phospho-alpha-D-ribose 1-diphosphate + adenine</text>
        <dbReference type="Rhea" id="RHEA:16609"/>
        <dbReference type="ChEBI" id="CHEBI:16708"/>
        <dbReference type="ChEBI" id="CHEBI:33019"/>
        <dbReference type="ChEBI" id="CHEBI:58017"/>
        <dbReference type="ChEBI" id="CHEBI:456215"/>
        <dbReference type="EC" id="2.4.2.7"/>
    </reaction>
</comment>
<dbReference type="GO" id="GO:0006168">
    <property type="term" value="P:adenine salvage"/>
    <property type="evidence" value="ECO:0007669"/>
    <property type="project" value="InterPro"/>
</dbReference>
<dbReference type="SUPFAM" id="SSF53271">
    <property type="entry name" value="PRTase-like"/>
    <property type="match status" value="1"/>
</dbReference>
<name>A0A8K0KSL9_LADFU</name>
<evidence type="ECO:0000256" key="2">
    <source>
        <dbReference type="ARBA" id="ARBA00003968"/>
    </source>
</evidence>
<keyword evidence="12" id="KW-0660">Purine salvage</keyword>
<reference evidence="14" key="2">
    <citation type="submission" date="2017-10" db="EMBL/GenBank/DDBJ databases">
        <title>Ladona fulva Genome sequencing and assembly.</title>
        <authorList>
            <person name="Murali S."/>
            <person name="Richards S."/>
            <person name="Bandaranaike D."/>
            <person name="Bellair M."/>
            <person name="Blankenburg K."/>
            <person name="Chao H."/>
            <person name="Dinh H."/>
            <person name="Doddapaneni H."/>
            <person name="Dugan-Rocha S."/>
            <person name="Elkadiri S."/>
            <person name="Gnanaolivu R."/>
            <person name="Hernandez B."/>
            <person name="Skinner E."/>
            <person name="Javaid M."/>
            <person name="Lee S."/>
            <person name="Li M."/>
            <person name="Ming W."/>
            <person name="Munidasa M."/>
            <person name="Muniz J."/>
            <person name="Nguyen L."/>
            <person name="Hughes D."/>
            <person name="Osuji N."/>
            <person name="Pu L.-L."/>
            <person name="Puazo M."/>
            <person name="Qu C."/>
            <person name="Quiroz J."/>
            <person name="Raj R."/>
            <person name="Weissenberger G."/>
            <person name="Xin Y."/>
            <person name="Zou X."/>
            <person name="Han Y."/>
            <person name="Worley K."/>
            <person name="Muzny D."/>
            <person name="Gibbs R."/>
        </authorList>
    </citation>
    <scope>NUCLEOTIDE SEQUENCE</scope>
    <source>
        <strain evidence="14">Sampled in the wild</strain>
    </source>
</reference>
<comment type="caution">
    <text evidence="14">The sequence shown here is derived from an EMBL/GenBank/DDBJ whole genome shotgun (WGS) entry which is preliminary data.</text>
</comment>
<comment type="similarity">
    <text evidence="5">Belongs to the purine/pyrimidine phosphoribosyltransferase family.</text>
</comment>
<evidence type="ECO:0000256" key="10">
    <source>
        <dbReference type="ARBA" id="ARBA00022676"/>
    </source>
</evidence>
<feature type="domain" description="Phosphoribosyltransferase" evidence="13">
    <location>
        <begin position="41"/>
        <end position="159"/>
    </location>
</feature>
<dbReference type="InterPro" id="IPR000836">
    <property type="entry name" value="PRTase_dom"/>
</dbReference>
<dbReference type="Proteomes" id="UP000792457">
    <property type="component" value="Unassembled WGS sequence"/>
</dbReference>
<comment type="pathway">
    <text evidence="4">Purine metabolism; AMP biosynthesis via salvage pathway; AMP from adenine: step 1/1.</text>
</comment>
<reference evidence="14" key="1">
    <citation type="submission" date="2013-04" db="EMBL/GenBank/DDBJ databases">
        <authorList>
            <person name="Qu J."/>
            <person name="Murali S.C."/>
            <person name="Bandaranaike D."/>
            <person name="Bellair M."/>
            <person name="Blankenburg K."/>
            <person name="Chao H."/>
            <person name="Dinh H."/>
            <person name="Doddapaneni H."/>
            <person name="Downs B."/>
            <person name="Dugan-Rocha S."/>
            <person name="Elkadiri S."/>
            <person name="Gnanaolivu R.D."/>
            <person name="Hernandez B."/>
            <person name="Javaid M."/>
            <person name="Jayaseelan J.C."/>
            <person name="Lee S."/>
            <person name="Li M."/>
            <person name="Ming W."/>
            <person name="Munidasa M."/>
            <person name="Muniz J."/>
            <person name="Nguyen L."/>
            <person name="Ongeri F."/>
            <person name="Osuji N."/>
            <person name="Pu L.-L."/>
            <person name="Puazo M."/>
            <person name="Qu C."/>
            <person name="Quiroz J."/>
            <person name="Raj R."/>
            <person name="Weissenberger G."/>
            <person name="Xin Y."/>
            <person name="Zou X."/>
            <person name="Han Y."/>
            <person name="Richards S."/>
            <person name="Worley K."/>
            <person name="Muzny D."/>
            <person name="Gibbs R."/>
        </authorList>
    </citation>
    <scope>NUCLEOTIDE SEQUENCE</scope>
    <source>
        <strain evidence="14">Sampled in the wild</strain>
    </source>
</reference>
<dbReference type="Pfam" id="PF00156">
    <property type="entry name" value="Pribosyltran"/>
    <property type="match status" value="1"/>
</dbReference>
<evidence type="ECO:0000313" key="15">
    <source>
        <dbReference type="Proteomes" id="UP000792457"/>
    </source>
</evidence>
<dbReference type="GO" id="GO:0044209">
    <property type="term" value="P:AMP salvage"/>
    <property type="evidence" value="ECO:0007669"/>
    <property type="project" value="UniProtKB-UniPathway"/>
</dbReference>
<dbReference type="InterPro" id="IPR005764">
    <property type="entry name" value="Ade_phspho_trans"/>
</dbReference>
<dbReference type="PANTHER" id="PTHR32315">
    <property type="entry name" value="ADENINE PHOSPHORIBOSYLTRANSFERASE"/>
    <property type="match status" value="1"/>
</dbReference>
<evidence type="ECO:0000259" key="13">
    <source>
        <dbReference type="Pfam" id="PF00156"/>
    </source>
</evidence>
<evidence type="ECO:0000256" key="12">
    <source>
        <dbReference type="ARBA" id="ARBA00022726"/>
    </source>
</evidence>
<dbReference type="GO" id="GO:0003999">
    <property type="term" value="F:adenine phosphoribosyltransferase activity"/>
    <property type="evidence" value="ECO:0007669"/>
    <property type="project" value="UniProtKB-EC"/>
</dbReference>
<evidence type="ECO:0000256" key="7">
    <source>
        <dbReference type="ARBA" id="ARBA00011893"/>
    </source>
</evidence>
<dbReference type="EMBL" id="KZ312439">
    <property type="protein sequence ID" value="KAG8240235.1"/>
    <property type="molecule type" value="Genomic_DNA"/>
</dbReference>
<dbReference type="GO" id="GO:0006166">
    <property type="term" value="P:purine ribonucleoside salvage"/>
    <property type="evidence" value="ECO:0007669"/>
    <property type="project" value="UniProtKB-KW"/>
</dbReference>
<gene>
    <name evidence="14" type="ORF">J437_LFUL004695</name>
</gene>
<dbReference type="HAMAP" id="MF_00004">
    <property type="entry name" value="Aden_phosphoribosyltr"/>
    <property type="match status" value="1"/>
</dbReference>
<protein>
    <recommendedName>
        <fullName evidence="8">Adenine phosphoribosyltransferase</fullName>
        <ecNumber evidence="7">2.4.2.7</ecNumber>
    </recommendedName>
</protein>
<comment type="subunit">
    <text evidence="6">Homodimer.</text>
</comment>
<organism evidence="14 15">
    <name type="scientific">Ladona fulva</name>
    <name type="common">Scarce chaser dragonfly</name>
    <name type="synonym">Libellula fulva</name>
    <dbReference type="NCBI Taxonomy" id="123851"/>
    <lineage>
        <taxon>Eukaryota</taxon>
        <taxon>Metazoa</taxon>
        <taxon>Ecdysozoa</taxon>
        <taxon>Arthropoda</taxon>
        <taxon>Hexapoda</taxon>
        <taxon>Insecta</taxon>
        <taxon>Pterygota</taxon>
        <taxon>Palaeoptera</taxon>
        <taxon>Odonata</taxon>
        <taxon>Epiprocta</taxon>
        <taxon>Anisoptera</taxon>
        <taxon>Libelluloidea</taxon>
        <taxon>Libellulidae</taxon>
        <taxon>Ladona</taxon>
    </lineage>
</organism>
<dbReference type="OrthoDB" id="363185at2759"/>
<evidence type="ECO:0000256" key="5">
    <source>
        <dbReference type="ARBA" id="ARBA00008391"/>
    </source>
</evidence>
<dbReference type="InterPro" id="IPR029057">
    <property type="entry name" value="PRTase-like"/>
</dbReference>
<sequence length="186" mass="20492">MEFSKEEQEKLQGLRNKIVTDGTFPDFPKPGILFRDVFAITRDPESHRTLNEIFDYYSKKAIERGIQAVVAIDARGFLFGPVLALKIGVPFVPVRKRGKLPGNVRSVAYSLEYGEAVMEIQEGSIQQGFKVLVVDDLLATGGSLRAACELITKSGGVVHECLVVLELLDLKGRNLISAPVTSLLQF</sequence>
<evidence type="ECO:0000256" key="3">
    <source>
        <dbReference type="ARBA" id="ARBA00004496"/>
    </source>
</evidence>
<keyword evidence="9" id="KW-0963">Cytoplasm</keyword>
<evidence type="ECO:0000256" key="6">
    <source>
        <dbReference type="ARBA" id="ARBA00011738"/>
    </source>
</evidence>
<keyword evidence="10" id="KW-0328">Glycosyltransferase</keyword>
<evidence type="ECO:0000256" key="4">
    <source>
        <dbReference type="ARBA" id="ARBA00004659"/>
    </source>
</evidence>
<dbReference type="GO" id="GO:0002055">
    <property type="term" value="F:adenine binding"/>
    <property type="evidence" value="ECO:0007669"/>
    <property type="project" value="TreeGrafter"/>
</dbReference>
<evidence type="ECO:0000256" key="8">
    <source>
        <dbReference type="ARBA" id="ARBA00017366"/>
    </source>
</evidence>
<dbReference type="UniPathway" id="UPA00588">
    <property type="reaction ID" value="UER00646"/>
</dbReference>